<protein>
    <submittedName>
        <fullName evidence="2">Uncharacterized protein</fullName>
    </submittedName>
</protein>
<name>A0A0F9GH83_9ZZZZ</name>
<proteinExistence type="predicted"/>
<dbReference type="EMBL" id="LAZR01028453">
    <property type="protein sequence ID" value="KKL62557.1"/>
    <property type="molecule type" value="Genomic_DNA"/>
</dbReference>
<comment type="caution">
    <text evidence="2">The sequence shown here is derived from an EMBL/GenBank/DDBJ whole genome shotgun (WGS) entry which is preliminary data.</text>
</comment>
<evidence type="ECO:0000256" key="1">
    <source>
        <dbReference type="SAM" id="MobiDB-lite"/>
    </source>
</evidence>
<sequence length="63" mass="7630">MVRYSSFVTPDQRMRRIESQTQREFQRKLRLDAIEKERSDDIQAQMQQEQQRGAELDQAKKCI</sequence>
<gene>
    <name evidence="2" type="ORF">LCGC14_2184020</name>
</gene>
<evidence type="ECO:0000313" key="2">
    <source>
        <dbReference type="EMBL" id="KKL62557.1"/>
    </source>
</evidence>
<reference evidence="2" key="1">
    <citation type="journal article" date="2015" name="Nature">
        <title>Complex archaea that bridge the gap between prokaryotes and eukaryotes.</title>
        <authorList>
            <person name="Spang A."/>
            <person name="Saw J.H."/>
            <person name="Jorgensen S.L."/>
            <person name="Zaremba-Niedzwiedzka K."/>
            <person name="Martijn J."/>
            <person name="Lind A.E."/>
            <person name="van Eijk R."/>
            <person name="Schleper C."/>
            <person name="Guy L."/>
            <person name="Ettema T.J."/>
        </authorList>
    </citation>
    <scope>NUCLEOTIDE SEQUENCE</scope>
</reference>
<dbReference type="AlphaFoldDB" id="A0A0F9GH83"/>
<organism evidence="2">
    <name type="scientific">marine sediment metagenome</name>
    <dbReference type="NCBI Taxonomy" id="412755"/>
    <lineage>
        <taxon>unclassified sequences</taxon>
        <taxon>metagenomes</taxon>
        <taxon>ecological metagenomes</taxon>
    </lineage>
</organism>
<accession>A0A0F9GH83</accession>
<feature type="region of interest" description="Disordered" evidence="1">
    <location>
        <begin position="37"/>
        <end position="63"/>
    </location>
</feature>
<feature type="compositionally biased region" description="Basic and acidic residues" evidence="1">
    <location>
        <begin position="52"/>
        <end position="63"/>
    </location>
</feature>